<dbReference type="Proteomes" id="UP000252585">
    <property type="component" value="Unassembled WGS sequence"/>
</dbReference>
<dbReference type="OrthoDB" id="2182676at2"/>
<keyword evidence="1" id="KW-0472">Membrane</keyword>
<name>A0A368YD33_9BACI</name>
<dbReference type="RefSeq" id="WP_114351284.1">
    <property type="nucleotide sequence ID" value="NZ_QPJJ01000001.1"/>
</dbReference>
<reference evidence="2 3" key="1">
    <citation type="submission" date="2018-07" db="EMBL/GenBank/DDBJ databases">
        <title>Genomic Encyclopedia of Type Strains, Phase IV (KMG-IV): sequencing the most valuable type-strain genomes for metagenomic binning, comparative biology and taxonomic classification.</title>
        <authorList>
            <person name="Goeker M."/>
        </authorList>
    </citation>
    <scope>NUCLEOTIDE SEQUENCE [LARGE SCALE GENOMIC DNA]</scope>
    <source>
        <strain evidence="2 3">DSM 27696</strain>
    </source>
</reference>
<sequence>MNLMESRLYRFVEFFINLLLLNLLWLVCSFPVITIGPATAALYSVTKDFIEKKETRVIKPYFTYFKELFKKSLFIGLVVPILIIALIINFIYVLNYDNLLLLTFFLTFSLLVVAMATFIFPIMSIYKFTLIELIKNSLLFSILFLPVSLLNVSILISLAFATLRFPIMIFINISLSSFLIYLLCKKAFSIAEDRRIIQIKA</sequence>
<comment type="caution">
    <text evidence="2">The sequence shown here is derived from an EMBL/GenBank/DDBJ whole genome shotgun (WGS) entry which is preliminary data.</text>
</comment>
<dbReference type="EMBL" id="QPJJ01000001">
    <property type="protein sequence ID" value="RCW77348.1"/>
    <property type="molecule type" value="Genomic_DNA"/>
</dbReference>
<feature type="transmembrane region" description="Helical" evidence="1">
    <location>
        <begin position="73"/>
        <end position="94"/>
    </location>
</feature>
<evidence type="ECO:0000256" key="1">
    <source>
        <dbReference type="SAM" id="Phobius"/>
    </source>
</evidence>
<feature type="transmembrane region" description="Helical" evidence="1">
    <location>
        <begin position="138"/>
        <end position="161"/>
    </location>
</feature>
<feature type="transmembrane region" description="Helical" evidence="1">
    <location>
        <begin position="167"/>
        <end position="184"/>
    </location>
</feature>
<keyword evidence="1" id="KW-1133">Transmembrane helix</keyword>
<keyword evidence="3" id="KW-1185">Reference proteome</keyword>
<dbReference type="AlphaFoldDB" id="A0A368YD33"/>
<dbReference type="Pfam" id="PF04854">
    <property type="entry name" value="DUF624"/>
    <property type="match status" value="1"/>
</dbReference>
<evidence type="ECO:0000313" key="2">
    <source>
        <dbReference type="EMBL" id="RCW77348.1"/>
    </source>
</evidence>
<feature type="transmembrane region" description="Helical" evidence="1">
    <location>
        <begin position="20"/>
        <end position="43"/>
    </location>
</feature>
<organism evidence="2 3">
    <name type="scientific">Saliterribacillus persicus</name>
    <dbReference type="NCBI Taxonomy" id="930114"/>
    <lineage>
        <taxon>Bacteria</taxon>
        <taxon>Bacillati</taxon>
        <taxon>Bacillota</taxon>
        <taxon>Bacilli</taxon>
        <taxon>Bacillales</taxon>
        <taxon>Bacillaceae</taxon>
        <taxon>Saliterribacillus</taxon>
    </lineage>
</organism>
<evidence type="ECO:0000313" key="3">
    <source>
        <dbReference type="Proteomes" id="UP000252585"/>
    </source>
</evidence>
<gene>
    <name evidence="2" type="ORF">DFR57_101219</name>
</gene>
<proteinExistence type="predicted"/>
<feature type="transmembrane region" description="Helical" evidence="1">
    <location>
        <begin position="100"/>
        <end position="126"/>
    </location>
</feature>
<accession>A0A368YD33</accession>
<keyword evidence="1" id="KW-0812">Transmembrane</keyword>
<dbReference type="InterPro" id="IPR006938">
    <property type="entry name" value="DUF624"/>
</dbReference>
<protein>
    <submittedName>
        <fullName evidence="2">Putative membrane protein YesL</fullName>
    </submittedName>
</protein>